<dbReference type="PANTHER" id="PTHR11851:SF49">
    <property type="entry name" value="MITOCHONDRIAL-PROCESSING PEPTIDASE SUBUNIT ALPHA"/>
    <property type="match status" value="1"/>
</dbReference>
<comment type="similarity">
    <text evidence="1">Belongs to the peptidase M16 family.</text>
</comment>
<dbReference type="KEGG" id="ssam:E3D00_02800"/>
<keyword evidence="2" id="KW-0482">Metalloprotease</keyword>
<dbReference type="Pfam" id="PF05193">
    <property type="entry name" value="Peptidase_M16_C"/>
    <property type="match status" value="2"/>
</dbReference>
<gene>
    <name evidence="6" type="ORF">E3D00_02800</name>
</gene>
<dbReference type="EMBL" id="CP038141">
    <property type="protein sequence ID" value="QDH16618.1"/>
    <property type="molecule type" value="Genomic_DNA"/>
</dbReference>
<evidence type="ECO:0000259" key="5">
    <source>
        <dbReference type="Pfam" id="PF05193"/>
    </source>
</evidence>
<dbReference type="PANTHER" id="PTHR11851">
    <property type="entry name" value="METALLOPROTEASE"/>
    <property type="match status" value="1"/>
</dbReference>
<feature type="domain" description="Peptidase M16 C-terminal" evidence="5">
    <location>
        <begin position="214"/>
        <end position="381"/>
    </location>
</feature>
<dbReference type="OrthoDB" id="9811314at2"/>
<feature type="chain" id="PRO_5021231991" evidence="3">
    <location>
        <begin position="31"/>
        <end position="902"/>
    </location>
</feature>
<organism evidence="6 7">
    <name type="scientific">Swingsia samuiensis</name>
    <dbReference type="NCBI Taxonomy" id="1293412"/>
    <lineage>
        <taxon>Bacteria</taxon>
        <taxon>Pseudomonadati</taxon>
        <taxon>Pseudomonadota</taxon>
        <taxon>Alphaproteobacteria</taxon>
        <taxon>Acetobacterales</taxon>
        <taxon>Acetobacteraceae</taxon>
        <taxon>Swingsia</taxon>
    </lineage>
</organism>
<evidence type="ECO:0000256" key="3">
    <source>
        <dbReference type="SAM" id="SignalP"/>
    </source>
</evidence>
<evidence type="ECO:0000256" key="1">
    <source>
        <dbReference type="ARBA" id="ARBA00007261"/>
    </source>
</evidence>
<dbReference type="Gene3D" id="3.30.830.10">
    <property type="entry name" value="Metalloenzyme, LuxS/M16 peptidase-like"/>
    <property type="match status" value="4"/>
</dbReference>
<keyword evidence="2" id="KW-0378">Hydrolase</keyword>
<evidence type="ECO:0000259" key="4">
    <source>
        <dbReference type="Pfam" id="PF00675"/>
    </source>
</evidence>
<accession>A0A4Y6UJ15</accession>
<dbReference type="SUPFAM" id="SSF63411">
    <property type="entry name" value="LuxS/MPP-like metallohydrolase"/>
    <property type="match status" value="4"/>
</dbReference>
<evidence type="ECO:0000313" key="7">
    <source>
        <dbReference type="Proteomes" id="UP000316313"/>
    </source>
</evidence>
<proteinExistence type="inferred from homology"/>
<dbReference type="RefSeq" id="WP_141459752.1">
    <property type="nucleotide sequence ID" value="NZ_CP038141.1"/>
</dbReference>
<evidence type="ECO:0000256" key="2">
    <source>
        <dbReference type="ARBA" id="ARBA00023049"/>
    </source>
</evidence>
<keyword evidence="2" id="KW-0645">Protease</keyword>
<dbReference type="GO" id="GO:0046872">
    <property type="term" value="F:metal ion binding"/>
    <property type="evidence" value="ECO:0007669"/>
    <property type="project" value="InterPro"/>
</dbReference>
<evidence type="ECO:0000313" key="6">
    <source>
        <dbReference type="EMBL" id="QDH16618.1"/>
    </source>
</evidence>
<keyword evidence="3" id="KW-0732">Signal</keyword>
<dbReference type="InterPro" id="IPR007863">
    <property type="entry name" value="Peptidase_M16_C"/>
</dbReference>
<dbReference type="InterPro" id="IPR050361">
    <property type="entry name" value="MPP/UQCRC_Complex"/>
</dbReference>
<protein>
    <submittedName>
        <fullName evidence="6">Insulinase family protein</fullName>
    </submittedName>
</protein>
<dbReference type="InterPro" id="IPR011765">
    <property type="entry name" value="Pept_M16_N"/>
</dbReference>
<sequence length="902" mass="97925">MYAFSRLGRSVLFAASTLLASTALYSPSYANTPQHQTSSAHPTTNVTRATLENGLKVIIIQNKLAPVVQTMLNYETGSINAPKGFPGTAHALEHMMFNGSRTLSRDQLSTIGAQLGNHENADTTSDVTQYYFKAPADDLDVLLRIEAGRMRGLNITEKEWAHEKGAIEQEVSRDLSSPIYRYMSQIRAALYAGTPYEHDALGTQSSFDATTAPLLKQFYDTWYAPNNATLIITGDVNPTDALNKVKAAFGTIPATKLPPRAVVTPTPAKAQTLSLDTDLPIGLVTMAWRMPGQRDPNYAAAMLLSDAIASQRGALFALVPDGKALDAGFMYDPEAQAGLAVAYAGFPKGANPAPLQQTVASLMDNFRKNGIPAELIEAARQKEIASLEFNANSISELAENWSQATAVQHLHSPEDMIAAFHNVTKEQVDQLAKTLLDPQHAITAVLTPNDKGKALEAKGYGGTESFSAPPTGKVTLPEWAQKALSRLNIPTPAPQPATFTLSNGLHLLVQPEHVSHTIELLGHIRQEPDLQEPVGKEGVSSLTAEMFLYGSTSYDRLALARALDDISADENAGPSFSLNTLSSQFSKGLALLADHEMHPAFPEKAFRITQMEAVQARAGELQSPHYHFSRAINQALVPANDPTLREATPATLRKITLNDVKSYYTQTYRPDLTTIVVVGDISPEDAHQQIEKAFGPWHSEGPTPNVDLPPVPLSKASHTVIADPGRSQDDVKLVETLGLNVTDPDRHALAVGNEILGNGFSSRLMQDLRVHTGYVYNADSDIDYTKTRSSFEISFGTDPDKVNKARSLALKDLEDMRNSLVSDESLNLAKASLLRQQPMMRASFSALANSYLTLVDVGLPLDAPAKAAHAIYDMTPQQIQSAFQKWIRPADMAEIILGPQPK</sequence>
<dbReference type="Proteomes" id="UP000316313">
    <property type="component" value="Chromosome"/>
</dbReference>
<keyword evidence="7" id="KW-1185">Reference proteome</keyword>
<dbReference type="AlphaFoldDB" id="A0A4Y6UJ15"/>
<reference evidence="6 7" key="1">
    <citation type="submission" date="2019-03" db="EMBL/GenBank/DDBJ databases">
        <title>The complete genome sequence of Swingsia samuiensis NBRC107927(T).</title>
        <authorList>
            <person name="Chua K.-O."/>
            <person name="Chan K.-G."/>
            <person name="See-Too W.-S."/>
        </authorList>
    </citation>
    <scope>NUCLEOTIDE SEQUENCE [LARGE SCALE GENOMIC DNA]</scope>
    <source>
        <strain evidence="6 7">AH83</strain>
    </source>
</reference>
<name>A0A4Y6UJ15_9PROT</name>
<feature type="domain" description="Peptidase M16 N-terminal" evidence="4">
    <location>
        <begin position="57"/>
        <end position="202"/>
    </location>
</feature>
<feature type="signal peptide" evidence="3">
    <location>
        <begin position="1"/>
        <end position="30"/>
    </location>
</feature>
<dbReference type="Pfam" id="PF00675">
    <property type="entry name" value="Peptidase_M16"/>
    <property type="match status" value="1"/>
</dbReference>
<dbReference type="InterPro" id="IPR011249">
    <property type="entry name" value="Metalloenz_LuxS/M16"/>
</dbReference>
<feature type="domain" description="Peptidase M16 C-terminal" evidence="5">
    <location>
        <begin position="654"/>
        <end position="833"/>
    </location>
</feature>